<accession>K5VJN0</accession>
<dbReference type="InParanoid" id="K5VJN0"/>
<keyword evidence="2" id="KW-1185">Reference proteome</keyword>
<dbReference type="KEGG" id="pco:PHACADRAFT_150031"/>
<evidence type="ECO:0000313" key="1">
    <source>
        <dbReference type="EMBL" id="EKM51558.1"/>
    </source>
</evidence>
<reference evidence="1 2" key="1">
    <citation type="journal article" date="2012" name="BMC Genomics">
        <title>Comparative genomics of the white-rot fungi, Phanerochaete carnosa and P. chrysosporium, to elucidate the genetic basis of the distinct wood types they colonize.</title>
        <authorList>
            <person name="Suzuki H."/>
            <person name="MacDonald J."/>
            <person name="Syed K."/>
            <person name="Salamov A."/>
            <person name="Hori C."/>
            <person name="Aerts A."/>
            <person name="Henrissat B."/>
            <person name="Wiebenga A."/>
            <person name="vanKuyk P.A."/>
            <person name="Barry K."/>
            <person name="Lindquist E."/>
            <person name="LaButti K."/>
            <person name="Lapidus A."/>
            <person name="Lucas S."/>
            <person name="Coutinho P."/>
            <person name="Gong Y."/>
            <person name="Samejima M."/>
            <person name="Mahadevan R."/>
            <person name="Abou-Zaid M."/>
            <person name="de Vries R.P."/>
            <person name="Igarashi K."/>
            <person name="Yadav J.S."/>
            <person name="Grigoriev I.V."/>
            <person name="Master E.R."/>
        </authorList>
    </citation>
    <scope>NUCLEOTIDE SEQUENCE [LARGE SCALE GENOMIC DNA]</scope>
    <source>
        <strain evidence="1 2">HHB-10118-sp</strain>
    </source>
</reference>
<evidence type="ECO:0000313" key="2">
    <source>
        <dbReference type="Proteomes" id="UP000008370"/>
    </source>
</evidence>
<dbReference type="EMBL" id="JH930476">
    <property type="protein sequence ID" value="EKM51558.1"/>
    <property type="molecule type" value="Genomic_DNA"/>
</dbReference>
<dbReference type="RefSeq" id="XP_007399370.1">
    <property type="nucleotide sequence ID" value="XM_007399308.1"/>
</dbReference>
<organism evidence="1 2">
    <name type="scientific">Phanerochaete carnosa (strain HHB-10118-sp)</name>
    <name type="common">White-rot fungus</name>
    <name type="synonym">Peniophora carnosa</name>
    <dbReference type="NCBI Taxonomy" id="650164"/>
    <lineage>
        <taxon>Eukaryota</taxon>
        <taxon>Fungi</taxon>
        <taxon>Dikarya</taxon>
        <taxon>Basidiomycota</taxon>
        <taxon>Agaricomycotina</taxon>
        <taxon>Agaricomycetes</taxon>
        <taxon>Polyporales</taxon>
        <taxon>Phanerochaetaceae</taxon>
        <taxon>Phanerochaete</taxon>
    </lineage>
</organism>
<name>K5VJN0_PHACS</name>
<proteinExistence type="predicted"/>
<protein>
    <submittedName>
        <fullName evidence="1">Uncharacterized protein</fullName>
    </submittedName>
</protein>
<dbReference type="OrthoDB" id="3222453at2759"/>
<gene>
    <name evidence="1" type="ORF">PHACADRAFT_150031</name>
</gene>
<sequence length="368" mass="40092">MFFLRRPPSAPDEIYSSCLSTLHEGHALWYPEPHASGEPQIGDVGFIRKGAFIRLFNLDTSAPEKKVVEWDLPFEITEPLPRGVLKIDPRRRPLVPAHYRSHGVESRQAHASADITTGANVSATLSAEYTCKAAQGAVLALKSEADAQTIYDNVFLKEYIVRHHDKWYAYARGVLGHDIKRGEVVMIIGWVKTEADWATVAFSNTSTSSSVSVKGHAGGIAGLDVSTSHASSVTGPTMQRQGENYLANAPGPVPAAPKRDQSVLVKRYKVRKWFGVVKKVVAGGGYHRLQDGGDGRGGSAEEGILAQEMGDIDEKNILDLHQGEVPDPLDVLLDYILEGGKSVVDFASYLRRMQLPVHVNGTGESLIC</sequence>
<dbReference type="AlphaFoldDB" id="K5VJN0"/>
<dbReference type="Proteomes" id="UP000008370">
    <property type="component" value="Unassembled WGS sequence"/>
</dbReference>
<dbReference type="HOGENOM" id="CLU_021108_0_1_1"/>
<dbReference type="GeneID" id="18908825"/>